<dbReference type="AlphaFoldDB" id="A0A540R872"/>
<dbReference type="RefSeq" id="WP_141628854.1">
    <property type="nucleotide sequence ID" value="NZ_VHIR01000007.1"/>
</dbReference>
<proteinExistence type="predicted"/>
<reference evidence="1 2" key="1">
    <citation type="submission" date="2019-06" db="EMBL/GenBank/DDBJ databases">
        <title>Draft genome of C. phoceense Strain 272.</title>
        <authorList>
            <person name="Pacheco L.G.C."/>
            <person name="Barberis C.M."/>
            <person name="Almuzara M.N."/>
            <person name="Traglia G.M."/>
            <person name="Santos C.S."/>
            <person name="Rocha D.J.P.G."/>
            <person name="Aguiar E.R.G.R."/>
            <person name="Vay C.A."/>
        </authorList>
    </citation>
    <scope>NUCLEOTIDE SEQUENCE [LARGE SCALE GENOMIC DNA]</scope>
    <source>
        <strain evidence="1 2">272</strain>
    </source>
</reference>
<dbReference type="STRING" id="1686286.GCA_900092335_02633"/>
<evidence type="ECO:0000313" key="1">
    <source>
        <dbReference type="EMBL" id="TQE43594.1"/>
    </source>
</evidence>
<protein>
    <submittedName>
        <fullName evidence="1">Uncharacterized protein</fullName>
    </submittedName>
</protein>
<gene>
    <name evidence="1" type="ORF">EJK80_06185</name>
</gene>
<name>A0A540R872_9CORY</name>
<accession>A0A540R872</accession>
<sequence>MTDTIEVPISLIKAGDLGAIRELLPKPESLFGRWAEHPEYGRGIIISAHPDQFNAVWLAREKVDTSGKAWQAQVYLESLTLDPVELTTVEDFENAPEGTIVAAPQGNAYQKVFAKYWESYNDELDAKEMAASSPWKILRWGWGEQQ</sequence>
<evidence type="ECO:0000313" key="2">
    <source>
        <dbReference type="Proteomes" id="UP000318080"/>
    </source>
</evidence>
<dbReference type="Proteomes" id="UP000318080">
    <property type="component" value="Unassembled WGS sequence"/>
</dbReference>
<keyword evidence="2" id="KW-1185">Reference proteome</keyword>
<dbReference type="EMBL" id="VHIR01000007">
    <property type="protein sequence ID" value="TQE43594.1"/>
    <property type="molecule type" value="Genomic_DNA"/>
</dbReference>
<comment type="caution">
    <text evidence="1">The sequence shown here is derived from an EMBL/GenBank/DDBJ whole genome shotgun (WGS) entry which is preliminary data.</text>
</comment>
<organism evidence="1 2">
    <name type="scientific">Corynebacterium phoceense</name>
    <dbReference type="NCBI Taxonomy" id="1686286"/>
    <lineage>
        <taxon>Bacteria</taxon>
        <taxon>Bacillati</taxon>
        <taxon>Actinomycetota</taxon>
        <taxon>Actinomycetes</taxon>
        <taxon>Mycobacteriales</taxon>
        <taxon>Corynebacteriaceae</taxon>
        <taxon>Corynebacterium</taxon>
    </lineage>
</organism>